<reference evidence="1" key="1">
    <citation type="submission" date="2020-04" db="EMBL/GenBank/DDBJ databases">
        <title>A chromosome-scale assembly and high-density genetic map of the yellow drum (Nibea albiflora) genome.</title>
        <authorList>
            <person name="Xu D."/>
            <person name="Zhang W."/>
            <person name="Chen R."/>
            <person name="Tan P."/>
            <person name="Wang L."/>
            <person name="Song H."/>
            <person name="Tian L."/>
            <person name="Zhu Q."/>
            <person name="Wang B."/>
        </authorList>
    </citation>
    <scope>NUCLEOTIDE SEQUENCE</scope>
    <source>
        <strain evidence="1">ZJHYS-2018</strain>
    </source>
</reference>
<name>A0ACB7ERJ4_NIBAL</name>
<accession>A0ACB7ERJ4</accession>
<organism evidence="1 2">
    <name type="scientific">Nibea albiflora</name>
    <name type="common">Yellow drum</name>
    <name type="synonym">Corvina albiflora</name>
    <dbReference type="NCBI Taxonomy" id="240163"/>
    <lineage>
        <taxon>Eukaryota</taxon>
        <taxon>Metazoa</taxon>
        <taxon>Chordata</taxon>
        <taxon>Craniata</taxon>
        <taxon>Vertebrata</taxon>
        <taxon>Euteleostomi</taxon>
        <taxon>Actinopterygii</taxon>
        <taxon>Neopterygii</taxon>
        <taxon>Teleostei</taxon>
        <taxon>Neoteleostei</taxon>
        <taxon>Acanthomorphata</taxon>
        <taxon>Eupercaria</taxon>
        <taxon>Sciaenidae</taxon>
        <taxon>Nibea</taxon>
    </lineage>
</organism>
<evidence type="ECO:0000313" key="2">
    <source>
        <dbReference type="Proteomes" id="UP000805704"/>
    </source>
</evidence>
<dbReference type="EMBL" id="CM024812">
    <property type="protein sequence ID" value="KAG8004690.1"/>
    <property type="molecule type" value="Genomic_DNA"/>
</dbReference>
<evidence type="ECO:0000313" key="1">
    <source>
        <dbReference type="EMBL" id="KAG8004690.1"/>
    </source>
</evidence>
<keyword evidence="2" id="KW-1185">Reference proteome</keyword>
<protein>
    <submittedName>
        <fullName evidence="1">Inactive dipeptidyl peptidase 10</fullName>
    </submittedName>
</protein>
<dbReference type="Proteomes" id="UP000805704">
    <property type="component" value="Chromosome 24"/>
</dbReference>
<gene>
    <name evidence="1" type="primary">DPP10</name>
    <name evidence="1" type="ORF">GBF38_009066</name>
</gene>
<comment type="caution">
    <text evidence="1">The sequence shown here is derived from an EMBL/GenBank/DDBJ whole genome shotgun (WGS) entry which is preliminary data.</text>
</comment>
<sequence length="1432" mass="161923">MLLLLCLCCSGGKCELQESQPAQPSNLHTTVNPFNNEPQAFPDEERASLPVFTMDYPRIQVPFEFTLWILLASFAKIGFHIYHKITIWIPESCLLIAIGLIVGGIMHAVKEEPPTVLSSNAFFLYMLPPIVLDSGYFMPTRPFFENAGTVLWYAFVGTLWNSVGIGLSLFAICQFEVFGLQDINLQENLLFAAIISAVDPVAALNVFEDMGVNEQTYIVIFGEGLFNDAVTVALYSMFSFLADMPVVESTDVFLGVARFFVVAFGGVFFGLLFGFVAAFTTRFTHNVRQIEPLFIFMYSYLAYLVAECFAISSVMAIITCAITMKYYVEENVSQRSCTTIRHVVKMLATISETLIFFFLGVITITVEHEWNWAYILFTLVDFSTLCLEGILVLTQIINPFRTIQFNYKDQFGLAYGGLRGAICFALAYTLPDSINRKGLFVTGSIAIIICTVFIQGISIRPIVEYVNIRKTTKDKQTINVEAMEHIICGVEDLCGQWGHYYWKDKFKKFNDRVLTRILVRDHRAESSIVSLYKKLELQNAIELLDTPFGDLSAAPSIISLHDEKKEASRPKKKFMAADPERNIPRSQKYYSLQPGSDLETAFALRRRSHGSDVITGESRWIEAEQEDRGSATMTASKDPTKKKPKEGQQDEEFVDVSPPQRNWKGIAISLLVIVVVCSLITMSVVVLTPGELPDGSKSRLTVADLYKPEFSVHDPEATWISDSEVVYRNRDGHVIKFNLVLNETEVILSNSTFVAFKVAKYSLSADLKYVLFAYDVKQVYRYSYTASYIVYNVYTREVWELNPPEVHNAVLQHAAWGRQGQQLIYIFENNIYYQSDLRSNSLRITSSGMEGVIFNGLADWLYEEEILRSHLAHWWSPDGEKLAFLTINNSLVPNMVLPQFTGNTYPKGLQYPYPMAGQMNPAVRLSVVNLFGATHTQELQPPDQLRLRDFYVTMVKWISNTHLAVRWLNRPQNASLLTVCDATVGVCQQRHEDSSETWLSRQRQEPLFSRDRTRFFLTLPVKQGGQGDFHHITMFTRKLRSDEDEVRHLTSGGWEVTKIVAYDENNQIVYFLSTEDSAQRRHLYSVSTLGLFPRRCLTCELKKECSFFDANVSPDAQQAILHCKGPGVPAVLLLSLDDANSYFILENNLPLRSTLETKKTIKTEIRTIANDNFGTDDLFSKLPLKLIYPPDFSESYLYGLLLIVGSSPGEQAATEEFRLDWDWVLVGSDQVIVARLDGRGSGFRGQRVLQQVHQGLGTVDAEDQIAALEYLVKLPFVDHTRVGVFGEDYGGYLTLTMLKLTEKLIRCAAVQAPIIDWSMYASAFSERYLGSPSTDENKYQASKVLPNMKGLQGGTLFLAHGTADANVHFQHSAELIKHLIKIGANYTMQIYPDEGHFLSRRSRIQLTYSLIGYFRGCLLDVSSLLDQQQDDE</sequence>
<proteinExistence type="predicted"/>